<dbReference type="Gene3D" id="3.30.370.10">
    <property type="entry name" value="Barstar-like"/>
    <property type="match status" value="1"/>
</dbReference>
<gene>
    <name evidence="3" type="ORF">ACFSCT_11900</name>
</gene>
<feature type="domain" description="Barstar (barnase inhibitor)" evidence="2">
    <location>
        <begin position="7"/>
        <end position="89"/>
    </location>
</feature>
<evidence type="ECO:0000313" key="4">
    <source>
        <dbReference type="Proteomes" id="UP001597213"/>
    </source>
</evidence>
<name>A0ABW4R865_9RHOB</name>
<evidence type="ECO:0000259" key="2">
    <source>
        <dbReference type="Pfam" id="PF01337"/>
    </source>
</evidence>
<evidence type="ECO:0000256" key="1">
    <source>
        <dbReference type="ARBA" id="ARBA00006845"/>
    </source>
</evidence>
<keyword evidence="4" id="KW-1185">Reference proteome</keyword>
<dbReference type="Proteomes" id="UP001597213">
    <property type="component" value="Unassembled WGS sequence"/>
</dbReference>
<dbReference type="Pfam" id="PF01337">
    <property type="entry name" value="Barstar"/>
    <property type="match status" value="1"/>
</dbReference>
<comment type="caution">
    <text evidence="3">The sequence shown here is derived from an EMBL/GenBank/DDBJ whole genome shotgun (WGS) entry which is preliminary data.</text>
</comment>
<dbReference type="InterPro" id="IPR035905">
    <property type="entry name" value="Barstar-like_sf"/>
</dbReference>
<comment type="similarity">
    <text evidence="1">Belongs to the barstar family.</text>
</comment>
<evidence type="ECO:0000313" key="3">
    <source>
        <dbReference type="EMBL" id="MFD1882417.1"/>
    </source>
</evidence>
<protein>
    <submittedName>
        <fullName evidence="3">Barstar family protein</fullName>
    </submittedName>
</protein>
<dbReference type="EMBL" id="JBHUEN010000034">
    <property type="protein sequence ID" value="MFD1882417.1"/>
    <property type="molecule type" value="Genomic_DNA"/>
</dbReference>
<organism evidence="3 4">
    <name type="scientific">Paracoccus pacificus</name>
    <dbReference type="NCBI Taxonomy" id="1463598"/>
    <lineage>
        <taxon>Bacteria</taxon>
        <taxon>Pseudomonadati</taxon>
        <taxon>Pseudomonadota</taxon>
        <taxon>Alphaproteobacteria</taxon>
        <taxon>Rhodobacterales</taxon>
        <taxon>Paracoccaceae</taxon>
        <taxon>Paracoccus</taxon>
    </lineage>
</organism>
<accession>A0ABW4R865</accession>
<reference evidence="4" key="1">
    <citation type="journal article" date="2019" name="Int. J. Syst. Evol. Microbiol.">
        <title>The Global Catalogue of Microorganisms (GCM) 10K type strain sequencing project: providing services to taxonomists for standard genome sequencing and annotation.</title>
        <authorList>
            <consortium name="The Broad Institute Genomics Platform"/>
            <consortium name="The Broad Institute Genome Sequencing Center for Infectious Disease"/>
            <person name="Wu L."/>
            <person name="Ma J."/>
        </authorList>
    </citation>
    <scope>NUCLEOTIDE SEQUENCE [LARGE SCALE GENOMIC DNA]</scope>
    <source>
        <strain evidence="4">CCUG 56029</strain>
    </source>
</reference>
<proteinExistence type="inferred from homology"/>
<dbReference type="SUPFAM" id="SSF52038">
    <property type="entry name" value="Barstar-related"/>
    <property type="match status" value="1"/>
</dbReference>
<dbReference type="InterPro" id="IPR000468">
    <property type="entry name" value="Barstar"/>
</dbReference>
<dbReference type="RefSeq" id="WP_379143027.1">
    <property type="nucleotide sequence ID" value="NZ_JBHUEN010000034.1"/>
</dbReference>
<sequence>MSEPPKIILDGGAIPSWQAFHDAFATKLGFPAFYGRNMDAWIDCMSSLGDADAGLTSVHLAPGEVLTIRVTGQKALQDRHPDIWAGLVDGAAFVNWRAIESGKRALIALACHD</sequence>